<organism evidence="1 2">
    <name type="scientific">Prevotella intermedia</name>
    <dbReference type="NCBI Taxonomy" id="28131"/>
    <lineage>
        <taxon>Bacteria</taxon>
        <taxon>Pseudomonadati</taxon>
        <taxon>Bacteroidota</taxon>
        <taxon>Bacteroidia</taxon>
        <taxon>Bacteroidales</taxon>
        <taxon>Prevotellaceae</taxon>
        <taxon>Prevotella</taxon>
    </lineage>
</organism>
<dbReference type="Gene3D" id="3.40.50.12580">
    <property type="match status" value="1"/>
</dbReference>
<evidence type="ECO:0000313" key="1">
    <source>
        <dbReference type="EMBL" id="BAU17787.1"/>
    </source>
</evidence>
<gene>
    <name evidence="1" type="ORF">PIOMA14_I_1279</name>
</gene>
<dbReference type="InterPro" id="IPR051612">
    <property type="entry name" value="Teichoic_Acid_Biosynth"/>
</dbReference>
<dbReference type="SUPFAM" id="SSF53756">
    <property type="entry name" value="UDP-Glycosyltransferase/glycogen phosphorylase"/>
    <property type="match status" value="1"/>
</dbReference>
<dbReference type="InterPro" id="IPR007554">
    <property type="entry name" value="Glycerophosphate_synth"/>
</dbReference>
<dbReference type="AlphaFoldDB" id="A0A0S3UK08"/>
<dbReference type="GO" id="GO:0016020">
    <property type="term" value="C:membrane"/>
    <property type="evidence" value="ECO:0007669"/>
    <property type="project" value="InterPro"/>
</dbReference>
<dbReference type="PANTHER" id="PTHR37316">
    <property type="entry name" value="TEICHOIC ACID GLYCEROL-PHOSPHATE PRIMASE"/>
    <property type="match status" value="1"/>
</dbReference>
<dbReference type="STRING" id="28131.BWX40_01820"/>
<sequence length="349" mass="40624">MRILLFCENKYAVDILQPIQTEADKEGGNDVLWYVHQEKIPEFPLKDCVKWTNSMQESFDFSPEAIYVPGNIVPYYLPGVKIQIFHGYAAEKKDHWVIRRYFDIYCTQGAYFTSHFSALAKKYGDFSVVETGWTRQDYIFAHRHDFDTEKVELLQEHTCERIVVYAPTFSPKLTSIPFILDDLRKLADTRRVLIIIKLHPLTKTEWVEACRALADSHKNIIMVGEFALTKYLLMSDVVVSDTSSAIYEALLMDKPVITLNAISKDLYWKNITDASQLCDAYDDVFTNKEIAALRKWVIDNYDPYLDGQCAHRMLNAARDFIARNGVPRQRKLNLWRKYTSIKTFGKIKR</sequence>
<dbReference type="PANTHER" id="PTHR37316:SF3">
    <property type="entry name" value="TEICHOIC ACID GLYCEROL-PHOSPHATE TRANSFERASE"/>
    <property type="match status" value="1"/>
</dbReference>
<accession>A0A0S3UK08</accession>
<protein>
    <recommendedName>
        <fullName evidence="3">CDP-glycerol glycerophosphotransferase</fullName>
    </recommendedName>
</protein>
<dbReference type="Proteomes" id="UP000217431">
    <property type="component" value="Chromosome I"/>
</dbReference>
<dbReference type="Pfam" id="PF04464">
    <property type="entry name" value="Glyphos_transf"/>
    <property type="match status" value="1"/>
</dbReference>
<dbReference type="RefSeq" id="WP_096405563.1">
    <property type="nucleotide sequence ID" value="NZ_AP014597.1"/>
</dbReference>
<evidence type="ECO:0000313" key="2">
    <source>
        <dbReference type="Proteomes" id="UP000217431"/>
    </source>
</evidence>
<proteinExistence type="predicted"/>
<dbReference type="GO" id="GO:0047355">
    <property type="term" value="F:CDP-glycerol glycerophosphotransferase activity"/>
    <property type="evidence" value="ECO:0007669"/>
    <property type="project" value="InterPro"/>
</dbReference>
<dbReference type="EMBL" id="AP014597">
    <property type="protein sequence ID" value="BAU17787.1"/>
    <property type="molecule type" value="Genomic_DNA"/>
</dbReference>
<reference evidence="1 2" key="1">
    <citation type="journal article" date="2016" name="DNA Res.">
        <title>The complete genome sequencing of Prevotella intermedia strain OMA14 and a subsequent fine-scale, intra-species genomic comparison reveal an unusual amplification of conjugative and mobile transposons and identify a novel Prevotella-lineage-specific repeat.</title>
        <authorList>
            <person name="Naito M."/>
            <person name="Ogura Y."/>
            <person name="Itoh T."/>
            <person name="Shoji M."/>
            <person name="Okamoto M."/>
            <person name="Hayashi T."/>
            <person name="Nakayama K."/>
        </authorList>
    </citation>
    <scope>NUCLEOTIDE SEQUENCE [LARGE SCALE GENOMIC DNA]</scope>
    <source>
        <strain evidence="1 2">OMA14</strain>
    </source>
</reference>
<dbReference type="InterPro" id="IPR043148">
    <property type="entry name" value="TagF_C"/>
</dbReference>
<name>A0A0S3UK08_PREIN</name>
<evidence type="ECO:0008006" key="3">
    <source>
        <dbReference type="Google" id="ProtNLM"/>
    </source>
</evidence>